<organism evidence="2 3">
    <name type="scientific">Candidatus Accumulibacter proximus</name>
    <dbReference type="NCBI Taxonomy" id="2954385"/>
    <lineage>
        <taxon>Bacteria</taxon>
        <taxon>Pseudomonadati</taxon>
        <taxon>Pseudomonadota</taxon>
        <taxon>Betaproteobacteria</taxon>
        <taxon>Candidatus Accumulibacter</taxon>
    </lineage>
</organism>
<dbReference type="EMBL" id="JADJMH010000001">
    <property type="protein sequence ID" value="MBK7673620.1"/>
    <property type="molecule type" value="Genomic_DNA"/>
</dbReference>
<name>A0A935PYK0_9PROT</name>
<sequence>MTPPPPMEEIGKRLRVTFERARHEQYRGLSRVELRKLPFAYWVKGEPPLPDVHPQLLKQYWTEVLPEAFAGGGRRARRWLLPLLYTYCEAFDSGDAKFLDFASKLCIVIDAAGGALAERLQHLQRSRSFFDPKQAPNRLAQEFLLGAKGLSETMQELLLWDGFFGSALGGEVFASALQVNPERLREWAVVSRLLELEQHRMPARVVKTAQRVRFAEALLRPWRRGMPPDLHRSTLARLFVSQYGDPRVTSHASYQWHGVAEDAVSVLMRWLAGDSLRSFMRILERTADDIWRYRQKFWMAYYDAGYVEDAWLVLGPDAKKVIGDVSSDLAMRYGVLDGGTASNQSVLLLRIGDLIFTEWSHNGSLRAYREGSTGAPTFYRARYHAHDLRMHTSLDFHFGQNKNPELRHVHSESGSWQRKARDFIRSFTRLYLGDRDIL</sequence>
<protein>
    <recommendedName>
        <fullName evidence="1">Zorya protein ZorC EH domain-containing protein</fullName>
    </recommendedName>
</protein>
<dbReference type="Pfam" id="PF15611">
    <property type="entry name" value="EH_Signature"/>
    <property type="match status" value="1"/>
</dbReference>
<dbReference type="Proteomes" id="UP000697998">
    <property type="component" value="Unassembled WGS sequence"/>
</dbReference>
<comment type="caution">
    <text evidence="2">The sequence shown here is derived from an EMBL/GenBank/DDBJ whole genome shotgun (WGS) entry which is preliminary data.</text>
</comment>
<dbReference type="AlphaFoldDB" id="A0A935PYK0"/>
<evidence type="ECO:0000313" key="2">
    <source>
        <dbReference type="EMBL" id="MBK7673620.1"/>
    </source>
</evidence>
<dbReference type="InterPro" id="IPR028943">
    <property type="entry name" value="ZorC_EH_Signature_dom"/>
</dbReference>
<reference evidence="2 3" key="1">
    <citation type="submission" date="2020-10" db="EMBL/GenBank/DDBJ databases">
        <title>Connecting structure to function with the recovery of over 1000 high-quality activated sludge metagenome-assembled genomes encoding full-length rRNA genes using long-read sequencing.</title>
        <authorList>
            <person name="Singleton C.M."/>
            <person name="Petriglieri F."/>
            <person name="Kristensen J.M."/>
            <person name="Kirkegaard R.H."/>
            <person name="Michaelsen T.Y."/>
            <person name="Andersen M.H."/>
            <person name="Karst S.M."/>
            <person name="Dueholm M.S."/>
            <person name="Nielsen P.H."/>
            <person name="Albertsen M."/>
        </authorList>
    </citation>
    <scope>NUCLEOTIDE SEQUENCE [LARGE SCALE GENOMIC DNA]</scope>
    <source>
        <strain evidence="2">EsbW_18-Q3-R4-48_BATAC.285</strain>
    </source>
</reference>
<proteinExistence type="predicted"/>
<accession>A0A935PYK0</accession>
<evidence type="ECO:0000313" key="3">
    <source>
        <dbReference type="Proteomes" id="UP000697998"/>
    </source>
</evidence>
<evidence type="ECO:0000259" key="1">
    <source>
        <dbReference type="Pfam" id="PF15611"/>
    </source>
</evidence>
<feature type="domain" description="Zorya protein ZorC EH" evidence="1">
    <location>
        <begin position="67"/>
        <end position="422"/>
    </location>
</feature>
<gene>
    <name evidence="2" type="ORF">IPJ27_01990</name>
</gene>